<reference evidence="1" key="1">
    <citation type="submission" date="2014-12" db="EMBL/GenBank/DDBJ databases">
        <title>Insight into the proteome of Arion vulgaris.</title>
        <authorList>
            <person name="Aradska J."/>
            <person name="Bulat T."/>
            <person name="Smidak R."/>
            <person name="Sarate P."/>
            <person name="Gangsoo J."/>
            <person name="Sialana F."/>
            <person name="Bilban M."/>
            <person name="Lubec G."/>
        </authorList>
    </citation>
    <scope>NUCLEOTIDE SEQUENCE</scope>
    <source>
        <tissue evidence="1">Skin</tissue>
    </source>
</reference>
<proteinExistence type="predicted"/>
<evidence type="ECO:0000313" key="1">
    <source>
        <dbReference type="EMBL" id="CEK96909.1"/>
    </source>
</evidence>
<protein>
    <submittedName>
        <fullName evidence="1">Uncharacterized protein</fullName>
    </submittedName>
</protein>
<gene>
    <name evidence="1" type="primary">ORF213955</name>
</gene>
<sequence>SCVHPMLQTSLFINYTETMFVRLISDIPFCACSHLTVNCLGNIVSENTSKCQETQNPPGLSENDKSEN</sequence>
<organism evidence="1">
    <name type="scientific">Arion vulgaris</name>
    <dbReference type="NCBI Taxonomy" id="1028688"/>
    <lineage>
        <taxon>Eukaryota</taxon>
        <taxon>Metazoa</taxon>
        <taxon>Spiralia</taxon>
        <taxon>Lophotrochozoa</taxon>
        <taxon>Mollusca</taxon>
        <taxon>Gastropoda</taxon>
        <taxon>Heterobranchia</taxon>
        <taxon>Euthyneura</taxon>
        <taxon>Panpulmonata</taxon>
        <taxon>Eupulmonata</taxon>
        <taxon>Stylommatophora</taxon>
        <taxon>Helicina</taxon>
        <taxon>Arionoidea</taxon>
        <taxon>Arionidae</taxon>
        <taxon>Arion</taxon>
    </lineage>
</organism>
<dbReference type="AlphaFoldDB" id="A0A0B7BUN9"/>
<accession>A0A0B7BUN9</accession>
<feature type="non-terminal residue" evidence="1">
    <location>
        <position position="1"/>
    </location>
</feature>
<dbReference type="EMBL" id="HACG01050044">
    <property type="protein sequence ID" value="CEK96909.1"/>
    <property type="molecule type" value="Transcribed_RNA"/>
</dbReference>
<feature type="non-terminal residue" evidence="1">
    <location>
        <position position="68"/>
    </location>
</feature>
<name>A0A0B7BUN9_9EUPU</name>